<keyword evidence="6" id="KW-0418">Kinase</keyword>
<evidence type="ECO:0000256" key="1">
    <source>
        <dbReference type="ARBA" id="ARBA00000085"/>
    </source>
</evidence>
<dbReference type="InterPro" id="IPR035965">
    <property type="entry name" value="PAS-like_dom_sf"/>
</dbReference>
<dbReference type="InterPro" id="IPR036097">
    <property type="entry name" value="HisK_dim/P_sf"/>
</dbReference>
<dbReference type="Gene3D" id="1.10.287.130">
    <property type="match status" value="1"/>
</dbReference>
<evidence type="ECO:0000256" key="13">
    <source>
        <dbReference type="ARBA" id="ARBA00043094"/>
    </source>
</evidence>
<keyword evidence="17" id="KW-1185">Reference proteome</keyword>
<sequence>MPPMTNVDAFDLLATSVFLLNERGHIEYANAAAEDLFGRSRKQLRGLSAATLFDNPEDLQSAIDSAAAGKFADVRQLASLRRVVESVEVTVTTVSLSGQAWPVLIETREIEQRVLADRNQRLVDEIESHRELLRNLAHEVKNPLGGLRGAAQLLEAELPSAALAEYTQVIITEADRLQALVDRLSGPQRVPLAARPVNIHEICERVCALIQAEFRDAVELVRDYDASVPELRGDAARLMQAVLNVARNAAQELVQQKPGADVPAPRVVLRTRVARQVMLAYRQHRLALVVSVLDNGPGVPEHIRERIFHPLVTARAGGTGLGLSLAQDFVQQHGGIIEFESRARHTEFRLVLPMEPPL</sequence>
<evidence type="ECO:0000256" key="7">
    <source>
        <dbReference type="ARBA" id="ARBA00022840"/>
    </source>
</evidence>
<dbReference type="PRINTS" id="PR00344">
    <property type="entry name" value="BCTRLSENSOR"/>
</dbReference>
<evidence type="ECO:0000259" key="14">
    <source>
        <dbReference type="PROSITE" id="PS50109"/>
    </source>
</evidence>
<evidence type="ECO:0000256" key="5">
    <source>
        <dbReference type="ARBA" id="ARBA00022741"/>
    </source>
</evidence>
<dbReference type="SMART" id="SM00388">
    <property type="entry name" value="HisKA"/>
    <property type="match status" value="1"/>
</dbReference>
<dbReference type="SUPFAM" id="SSF55785">
    <property type="entry name" value="PYP-like sensor domain (PAS domain)"/>
    <property type="match status" value="1"/>
</dbReference>
<evidence type="ECO:0000259" key="15">
    <source>
        <dbReference type="PROSITE" id="PS50112"/>
    </source>
</evidence>
<evidence type="ECO:0000256" key="3">
    <source>
        <dbReference type="ARBA" id="ARBA00022553"/>
    </source>
</evidence>
<dbReference type="InterPro" id="IPR005467">
    <property type="entry name" value="His_kinase_dom"/>
</dbReference>
<comment type="function">
    <text evidence="10">Member of the two-component regulatory system NtrB/NtrC, which controls expression of the nitrogen-regulated (ntr) genes in response to nitrogen limitation. Under conditions of nitrogen limitation, NtrB autophosphorylates and transfers the phosphoryl group to NtrC. In the presence of nitrogen, acts as a phosphatase that dephosphorylates and inactivates NtrC.</text>
</comment>
<dbReference type="CDD" id="cd00130">
    <property type="entry name" value="PAS"/>
    <property type="match status" value="1"/>
</dbReference>
<evidence type="ECO:0000256" key="2">
    <source>
        <dbReference type="ARBA" id="ARBA00012438"/>
    </source>
</evidence>
<dbReference type="InterPro" id="IPR003594">
    <property type="entry name" value="HATPase_dom"/>
</dbReference>
<dbReference type="PANTHER" id="PTHR43065:SF16">
    <property type="entry name" value="SENSORY HISTIDINE KINASE_PHOSPHATASE NTRB"/>
    <property type="match status" value="1"/>
</dbReference>
<dbReference type="AlphaFoldDB" id="A0A0T7CNL5"/>
<protein>
    <recommendedName>
        <fullName evidence="11">Sensory histidine kinase/phosphatase NtrB</fullName>
        <ecNumber evidence="2">2.7.13.3</ecNumber>
    </recommendedName>
    <alternativeName>
        <fullName evidence="12">Nitrogen regulation protein NR(II)</fullName>
    </alternativeName>
    <alternativeName>
        <fullName evidence="13">Nitrogen regulator II</fullName>
    </alternativeName>
</protein>
<dbReference type="eggNOG" id="COG3852">
    <property type="taxonomic scope" value="Bacteria"/>
</dbReference>
<dbReference type="InterPro" id="IPR004358">
    <property type="entry name" value="Sig_transdc_His_kin-like_C"/>
</dbReference>
<dbReference type="InterPro" id="IPR013656">
    <property type="entry name" value="PAS_4"/>
</dbReference>
<evidence type="ECO:0000256" key="6">
    <source>
        <dbReference type="ARBA" id="ARBA00022777"/>
    </source>
</evidence>
<proteinExistence type="predicted"/>
<dbReference type="SMART" id="SM00387">
    <property type="entry name" value="HATPase_c"/>
    <property type="match status" value="1"/>
</dbReference>
<dbReference type="InterPro" id="IPR036890">
    <property type="entry name" value="HATPase_C_sf"/>
</dbReference>
<dbReference type="EMBL" id="HE965805">
    <property type="protein sequence ID" value="CCJ63248.1"/>
    <property type="molecule type" value="Genomic_DNA"/>
</dbReference>
<dbReference type="SUPFAM" id="SSF47384">
    <property type="entry name" value="Homodimeric domain of signal transducing histidine kinase"/>
    <property type="match status" value="1"/>
</dbReference>
<dbReference type="PROSITE" id="PS50112">
    <property type="entry name" value="PAS"/>
    <property type="match status" value="1"/>
</dbReference>
<dbReference type="SMART" id="SM00091">
    <property type="entry name" value="PAS"/>
    <property type="match status" value="1"/>
</dbReference>
<dbReference type="PANTHER" id="PTHR43065">
    <property type="entry name" value="SENSOR HISTIDINE KINASE"/>
    <property type="match status" value="1"/>
</dbReference>
<evidence type="ECO:0000256" key="4">
    <source>
        <dbReference type="ARBA" id="ARBA00022679"/>
    </source>
</evidence>
<evidence type="ECO:0000256" key="12">
    <source>
        <dbReference type="ARBA" id="ARBA00042313"/>
    </source>
</evidence>
<keyword evidence="5" id="KW-0547">Nucleotide-binding</keyword>
<gene>
    <name evidence="16" type="primary">glnL</name>
    <name evidence="16" type="synonym">glnR</name>
    <name evidence="16" type="synonym">ntrB</name>
    <name evidence="16" type="ordered locus">BN118_1823</name>
</gene>
<name>A0A0T7CNL5_BORP1</name>
<keyword evidence="4 16" id="KW-0808">Transferase</keyword>
<keyword evidence="9" id="KW-0535">Nitrogen fixation</keyword>
<evidence type="ECO:0000313" key="17">
    <source>
        <dbReference type="Proteomes" id="UP000005250"/>
    </source>
</evidence>
<dbReference type="NCBIfam" id="NF008293">
    <property type="entry name" value="PRK11073.1"/>
    <property type="match status" value="1"/>
</dbReference>
<dbReference type="Pfam" id="PF08448">
    <property type="entry name" value="PAS_4"/>
    <property type="match status" value="1"/>
</dbReference>
<evidence type="ECO:0000256" key="9">
    <source>
        <dbReference type="ARBA" id="ARBA00023231"/>
    </source>
</evidence>
<organism evidence="16 17">
    <name type="scientific">Bordetella pertussis (strain ATCC 9797 / DSM 5571 / CCUG 30873 / LMG 14455 / NCTC 10739 / 18323)</name>
    <dbReference type="NCBI Taxonomy" id="568706"/>
    <lineage>
        <taxon>Bacteria</taxon>
        <taxon>Pseudomonadati</taxon>
        <taxon>Pseudomonadota</taxon>
        <taxon>Betaproteobacteria</taxon>
        <taxon>Burkholderiales</taxon>
        <taxon>Alcaligenaceae</taxon>
        <taxon>Bordetella</taxon>
    </lineage>
</organism>
<dbReference type="GO" id="GO:0000155">
    <property type="term" value="F:phosphorelay sensor kinase activity"/>
    <property type="evidence" value="ECO:0007669"/>
    <property type="project" value="InterPro"/>
</dbReference>
<dbReference type="EC" id="2.7.13.3" evidence="2"/>
<feature type="domain" description="Histidine kinase" evidence="14">
    <location>
        <begin position="135"/>
        <end position="356"/>
    </location>
</feature>
<dbReference type="Proteomes" id="UP000005250">
    <property type="component" value="Chromosome"/>
</dbReference>
<evidence type="ECO:0000256" key="8">
    <source>
        <dbReference type="ARBA" id="ARBA00023012"/>
    </source>
</evidence>
<dbReference type="Pfam" id="PF02518">
    <property type="entry name" value="HATPase_c"/>
    <property type="match status" value="1"/>
</dbReference>
<dbReference type="SUPFAM" id="SSF55874">
    <property type="entry name" value="ATPase domain of HSP90 chaperone/DNA topoisomerase II/histidine kinase"/>
    <property type="match status" value="1"/>
</dbReference>
<dbReference type="Gene3D" id="3.30.565.10">
    <property type="entry name" value="Histidine kinase-like ATPase, C-terminal domain"/>
    <property type="match status" value="1"/>
</dbReference>
<dbReference type="NCBIfam" id="TIGR00229">
    <property type="entry name" value="sensory_box"/>
    <property type="match status" value="1"/>
</dbReference>
<dbReference type="CDD" id="cd00082">
    <property type="entry name" value="HisKA"/>
    <property type="match status" value="1"/>
</dbReference>
<comment type="catalytic activity">
    <reaction evidence="1">
        <text>ATP + protein L-histidine = ADP + protein N-phospho-L-histidine.</text>
        <dbReference type="EC" id="2.7.13.3"/>
    </reaction>
</comment>
<dbReference type="InterPro" id="IPR000014">
    <property type="entry name" value="PAS"/>
</dbReference>
<dbReference type="PROSITE" id="PS50109">
    <property type="entry name" value="HIS_KIN"/>
    <property type="match status" value="1"/>
</dbReference>
<dbReference type="Gene3D" id="3.30.450.20">
    <property type="entry name" value="PAS domain"/>
    <property type="match status" value="1"/>
</dbReference>
<accession>A0A0T7CNL5</accession>
<keyword evidence="8" id="KW-0902">Two-component regulatory system</keyword>
<dbReference type="KEGG" id="bper:BN118_1823"/>
<evidence type="ECO:0000256" key="10">
    <source>
        <dbReference type="ARBA" id="ARBA00037696"/>
    </source>
</evidence>
<evidence type="ECO:0000256" key="11">
    <source>
        <dbReference type="ARBA" id="ARBA00039567"/>
    </source>
</evidence>
<keyword evidence="7" id="KW-0067">ATP-binding</keyword>
<reference evidence="16 17" key="1">
    <citation type="journal article" date="2012" name="BMC Genomics">
        <title>Comparative genomics of the classical Bordetella subspecies: the evolution and exchange of virulence-associated diversity amongst closely related pathogens.</title>
        <authorList>
            <person name="Park J."/>
            <person name="Zhang Y."/>
            <person name="Buboltz A.M."/>
            <person name="Zhang X."/>
            <person name="Schuster S.C."/>
            <person name="Ahuja U."/>
            <person name="Liu M."/>
            <person name="Miller J.F."/>
            <person name="Sebaihia M."/>
            <person name="Bentley S.D."/>
            <person name="Parkhill J."/>
            <person name="Harvill E.T."/>
        </authorList>
    </citation>
    <scope>NUCLEOTIDE SEQUENCE [LARGE SCALE GENOMIC DNA]</scope>
    <source>
        <strain evidence="17">ATCC 9797 / DSM 5571 / CCUG 30873 / LMG 14455 / NCTC 10739 / 18323</strain>
    </source>
</reference>
<dbReference type="GO" id="GO:0005524">
    <property type="term" value="F:ATP binding"/>
    <property type="evidence" value="ECO:0007669"/>
    <property type="project" value="UniProtKB-KW"/>
</dbReference>
<evidence type="ECO:0000313" key="16">
    <source>
        <dbReference type="EMBL" id="CCJ63248.1"/>
    </source>
</evidence>
<keyword evidence="3" id="KW-0597">Phosphoprotein</keyword>
<dbReference type="HOGENOM" id="CLU_000445_114_39_4"/>
<dbReference type="Pfam" id="PF00512">
    <property type="entry name" value="HisKA"/>
    <property type="match status" value="1"/>
</dbReference>
<feature type="domain" description="PAS" evidence="15">
    <location>
        <begin position="9"/>
        <end position="58"/>
    </location>
</feature>
<dbReference type="InterPro" id="IPR003661">
    <property type="entry name" value="HisK_dim/P_dom"/>
</dbReference>